<dbReference type="GeneID" id="89926450"/>
<organism evidence="1 2">
    <name type="scientific">Saxophila tyrrhenica</name>
    <dbReference type="NCBI Taxonomy" id="1690608"/>
    <lineage>
        <taxon>Eukaryota</taxon>
        <taxon>Fungi</taxon>
        <taxon>Dikarya</taxon>
        <taxon>Ascomycota</taxon>
        <taxon>Pezizomycotina</taxon>
        <taxon>Dothideomycetes</taxon>
        <taxon>Dothideomycetidae</taxon>
        <taxon>Mycosphaerellales</taxon>
        <taxon>Extremaceae</taxon>
        <taxon>Saxophila</taxon>
    </lineage>
</organism>
<comment type="caution">
    <text evidence="1">The sequence shown here is derived from an EMBL/GenBank/DDBJ whole genome shotgun (WGS) entry which is preliminary data.</text>
</comment>
<keyword evidence="2" id="KW-1185">Reference proteome</keyword>
<dbReference type="Proteomes" id="UP001337655">
    <property type="component" value="Unassembled WGS sequence"/>
</dbReference>
<proteinExistence type="predicted"/>
<dbReference type="RefSeq" id="XP_064659716.1">
    <property type="nucleotide sequence ID" value="XM_064802355.1"/>
</dbReference>
<dbReference type="EMBL" id="JAVRRT010000007">
    <property type="protein sequence ID" value="KAK5170518.1"/>
    <property type="molecule type" value="Genomic_DNA"/>
</dbReference>
<protein>
    <submittedName>
        <fullName evidence="1">Uncharacterized protein</fullName>
    </submittedName>
</protein>
<dbReference type="AlphaFoldDB" id="A0AAV9PBT6"/>
<accession>A0AAV9PBT6</accession>
<gene>
    <name evidence="1" type="ORF">LTR77_005106</name>
</gene>
<evidence type="ECO:0000313" key="1">
    <source>
        <dbReference type="EMBL" id="KAK5170518.1"/>
    </source>
</evidence>
<evidence type="ECO:0000313" key="2">
    <source>
        <dbReference type="Proteomes" id="UP001337655"/>
    </source>
</evidence>
<name>A0AAV9PBT6_9PEZI</name>
<reference evidence="1 2" key="1">
    <citation type="submission" date="2023-08" db="EMBL/GenBank/DDBJ databases">
        <title>Black Yeasts Isolated from many extreme environments.</title>
        <authorList>
            <person name="Coleine C."/>
            <person name="Stajich J.E."/>
            <person name="Selbmann L."/>
        </authorList>
    </citation>
    <scope>NUCLEOTIDE SEQUENCE [LARGE SCALE GENOMIC DNA]</scope>
    <source>
        <strain evidence="1 2">CCFEE 5935</strain>
    </source>
</reference>
<sequence length="106" mass="12067">MFLRPWKKDSATKDTEWTIEQYEDASEEAAATEEENREFQREQQLPLKFAADTRLATRDLLGRHTEDEPKRIAEVYTMRFGYLSDPLIGEGSLAALATKAPTAAQC</sequence>